<reference evidence="2 3" key="1">
    <citation type="submission" date="2019-11" db="EMBL/GenBank/DDBJ databases">
        <title>Pedobacter sp. HMF7647 Genome sequencing and assembly.</title>
        <authorList>
            <person name="Kang H."/>
            <person name="Kim H."/>
            <person name="Joh K."/>
        </authorList>
    </citation>
    <scope>NUCLEOTIDE SEQUENCE [LARGE SCALE GENOMIC DNA]</scope>
    <source>
        <strain evidence="2 3">HMF7647</strain>
    </source>
</reference>
<dbReference type="Proteomes" id="UP000466586">
    <property type="component" value="Unassembled WGS sequence"/>
</dbReference>
<feature type="chain" id="PRO_5029604264" description="DUF3471 domain-containing protein" evidence="1">
    <location>
        <begin position="25"/>
        <end position="123"/>
    </location>
</feature>
<comment type="caution">
    <text evidence="2">The sequence shown here is derived from an EMBL/GenBank/DDBJ whole genome shotgun (WGS) entry which is preliminary data.</text>
</comment>
<dbReference type="Gene3D" id="2.40.128.600">
    <property type="match status" value="1"/>
</dbReference>
<proteinExistence type="predicted"/>
<evidence type="ECO:0000313" key="3">
    <source>
        <dbReference type="Proteomes" id="UP000466586"/>
    </source>
</evidence>
<keyword evidence="1" id="KW-0732">Signal</keyword>
<evidence type="ECO:0000256" key="1">
    <source>
        <dbReference type="SAM" id="SignalP"/>
    </source>
</evidence>
<dbReference type="RefSeq" id="WP_160843958.1">
    <property type="nucleotide sequence ID" value="NZ_WVHT01000003.1"/>
</dbReference>
<sequence>MKKSLILTAIIVFASYAFSKSAMAHAASVVAISQADSLTAYTGKYEKDFNGKTFYLEIFLKDGVLVGKQLWDNQEMALKHLDGDNFTVPGIDWSVKFLRDASGLVDQVLVMGTDYWKRVKKAE</sequence>
<evidence type="ECO:0008006" key="4">
    <source>
        <dbReference type="Google" id="ProtNLM"/>
    </source>
</evidence>
<dbReference type="AlphaFoldDB" id="A0A7K1Y869"/>
<dbReference type="EMBL" id="WVHT01000003">
    <property type="protein sequence ID" value="MXV50767.1"/>
    <property type="molecule type" value="Genomic_DNA"/>
</dbReference>
<gene>
    <name evidence="2" type="ORF">GS399_07260</name>
</gene>
<evidence type="ECO:0000313" key="2">
    <source>
        <dbReference type="EMBL" id="MXV50767.1"/>
    </source>
</evidence>
<keyword evidence="3" id="KW-1185">Reference proteome</keyword>
<name>A0A7K1Y869_9SPHI</name>
<accession>A0A7K1Y869</accession>
<protein>
    <recommendedName>
        <fullName evidence="4">DUF3471 domain-containing protein</fullName>
    </recommendedName>
</protein>
<organism evidence="2 3">
    <name type="scientific">Hufsiella arboris</name>
    <dbReference type="NCBI Taxonomy" id="2695275"/>
    <lineage>
        <taxon>Bacteria</taxon>
        <taxon>Pseudomonadati</taxon>
        <taxon>Bacteroidota</taxon>
        <taxon>Sphingobacteriia</taxon>
        <taxon>Sphingobacteriales</taxon>
        <taxon>Sphingobacteriaceae</taxon>
        <taxon>Hufsiella</taxon>
    </lineage>
</organism>
<feature type="signal peptide" evidence="1">
    <location>
        <begin position="1"/>
        <end position="24"/>
    </location>
</feature>